<feature type="domain" description="HTH marR-type" evidence="4">
    <location>
        <begin position="1"/>
        <end position="143"/>
    </location>
</feature>
<dbReference type="Gene3D" id="1.10.10.10">
    <property type="entry name" value="Winged helix-like DNA-binding domain superfamily/Winged helix DNA-binding domain"/>
    <property type="match status" value="1"/>
</dbReference>
<dbReference type="Pfam" id="PF12802">
    <property type="entry name" value="MarR_2"/>
    <property type="match status" value="1"/>
</dbReference>
<dbReference type="GO" id="GO:0003700">
    <property type="term" value="F:DNA-binding transcription factor activity"/>
    <property type="evidence" value="ECO:0007669"/>
    <property type="project" value="InterPro"/>
</dbReference>
<dbReference type="STRING" id="206506.AAV32_11655"/>
<dbReference type="PROSITE" id="PS50995">
    <property type="entry name" value="HTH_MARR_2"/>
    <property type="match status" value="1"/>
</dbReference>
<keyword evidence="2 6" id="KW-0238">DNA-binding</keyword>
<organism evidence="5 7">
    <name type="scientific">Kerstersia gyiorum</name>
    <dbReference type="NCBI Taxonomy" id="206506"/>
    <lineage>
        <taxon>Bacteria</taxon>
        <taxon>Pseudomonadati</taxon>
        <taxon>Pseudomonadota</taxon>
        <taxon>Betaproteobacteria</taxon>
        <taxon>Burkholderiales</taxon>
        <taxon>Alcaligenaceae</taxon>
        <taxon>Kerstersia</taxon>
    </lineage>
</organism>
<dbReference type="InterPro" id="IPR000835">
    <property type="entry name" value="HTH_MarR-typ"/>
</dbReference>
<dbReference type="RefSeq" id="WP_068372133.1">
    <property type="nucleotide sequence ID" value="NZ_CBCSEB010000001.1"/>
</dbReference>
<dbReference type="PRINTS" id="PR00598">
    <property type="entry name" value="HTHMARR"/>
</dbReference>
<accession>A0A171KQP8</accession>
<evidence type="ECO:0000313" key="8">
    <source>
        <dbReference type="Proteomes" id="UP000292039"/>
    </source>
</evidence>
<dbReference type="InterPro" id="IPR036388">
    <property type="entry name" value="WH-like_DNA-bd_sf"/>
</dbReference>
<dbReference type="Proteomes" id="UP000292039">
    <property type="component" value="Unassembled WGS sequence"/>
</dbReference>
<sequence>MSSTKKLDLDRYVPGLVTFIANKLSAGASLLYRENFGIGVVEWRVLSMLAVENGIPAQRICQVIGLDKSVVSRSLALLQKDGLVHTEVDQRDARRLLVHLTEKGHTLHDEVFQVASAREKLLLSRFTAEEQNTLIRLLNVMHEQVDKVNAHPYISRGKRKSA</sequence>
<evidence type="ECO:0000313" key="5">
    <source>
        <dbReference type="EMBL" id="KKO71215.1"/>
    </source>
</evidence>
<evidence type="ECO:0000313" key="6">
    <source>
        <dbReference type="EMBL" id="RZS70587.1"/>
    </source>
</evidence>
<reference evidence="5 7" key="1">
    <citation type="submission" date="2015-04" db="EMBL/GenBank/DDBJ databases">
        <title>Genome sequence of Kerstersia gyiorum CG1.</title>
        <authorList>
            <person name="Greninger A.L."/>
            <person name="Kozyreva V."/>
            <person name="Chaturvedi V."/>
        </authorList>
    </citation>
    <scope>NUCLEOTIDE SEQUENCE [LARGE SCALE GENOMIC DNA]</scope>
    <source>
        <strain evidence="5 7">CG1</strain>
    </source>
</reference>
<dbReference type="InterPro" id="IPR036390">
    <property type="entry name" value="WH_DNA-bd_sf"/>
</dbReference>
<dbReference type="EMBL" id="SGWZ01000002">
    <property type="protein sequence ID" value="RZS70587.1"/>
    <property type="molecule type" value="Genomic_DNA"/>
</dbReference>
<dbReference type="SUPFAM" id="SSF46785">
    <property type="entry name" value="Winged helix' DNA-binding domain"/>
    <property type="match status" value="1"/>
</dbReference>
<comment type="caution">
    <text evidence="5">The sequence shown here is derived from an EMBL/GenBank/DDBJ whole genome shotgun (WGS) entry which is preliminary data.</text>
</comment>
<dbReference type="AlphaFoldDB" id="A0A171KQP8"/>
<name>A0A171KQP8_9BURK</name>
<keyword evidence="3" id="KW-0804">Transcription</keyword>
<keyword evidence="1" id="KW-0805">Transcription regulation</keyword>
<evidence type="ECO:0000256" key="1">
    <source>
        <dbReference type="ARBA" id="ARBA00023015"/>
    </source>
</evidence>
<dbReference type="OrthoDB" id="8906692at2"/>
<keyword evidence="7" id="KW-1185">Reference proteome</keyword>
<gene>
    <name evidence="5" type="ORF">AAV32_11655</name>
    <name evidence="6" type="ORF">EV679_1994</name>
</gene>
<dbReference type="SMART" id="SM00347">
    <property type="entry name" value="HTH_MARR"/>
    <property type="match status" value="1"/>
</dbReference>
<dbReference type="PANTHER" id="PTHR35790:SF4">
    <property type="entry name" value="HTH-TYPE TRANSCRIPTIONAL REGULATOR PCHR"/>
    <property type="match status" value="1"/>
</dbReference>
<evidence type="ECO:0000313" key="7">
    <source>
        <dbReference type="Proteomes" id="UP000078084"/>
    </source>
</evidence>
<dbReference type="GeneID" id="99726645"/>
<dbReference type="PANTHER" id="PTHR35790">
    <property type="entry name" value="HTH-TYPE TRANSCRIPTIONAL REGULATOR PCHR"/>
    <property type="match status" value="1"/>
</dbReference>
<dbReference type="GO" id="GO:0003677">
    <property type="term" value="F:DNA binding"/>
    <property type="evidence" value="ECO:0007669"/>
    <property type="project" value="UniProtKB-KW"/>
</dbReference>
<dbReference type="EMBL" id="LBNE01000008">
    <property type="protein sequence ID" value="KKO71215.1"/>
    <property type="molecule type" value="Genomic_DNA"/>
</dbReference>
<dbReference type="Proteomes" id="UP000078084">
    <property type="component" value="Unassembled WGS sequence"/>
</dbReference>
<evidence type="ECO:0000259" key="4">
    <source>
        <dbReference type="PROSITE" id="PS50995"/>
    </source>
</evidence>
<protein>
    <submittedName>
        <fullName evidence="5 6">MarR family transcriptional regulator</fullName>
    </submittedName>
</protein>
<reference evidence="6 8" key="2">
    <citation type="submission" date="2019-02" db="EMBL/GenBank/DDBJ databases">
        <title>Genomic Encyclopedia of Type Strains, Phase IV (KMG-IV): sequencing the most valuable type-strain genomes for metagenomic binning, comparative biology and taxonomic classification.</title>
        <authorList>
            <person name="Goeker M."/>
        </authorList>
    </citation>
    <scope>NUCLEOTIDE SEQUENCE [LARGE SCALE GENOMIC DNA]</scope>
    <source>
        <strain evidence="6 8">DSM 16618</strain>
    </source>
</reference>
<evidence type="ECO:0000256" key="3">
    <source>
        <dbReference type="ARBA" id="ARBA00023163"/>
    </source>
</evidence>
<evidence type="ECO:0000256" key="2">
    <source>
        <dbReference type="ARBA" id="ARBA00023125"/>
    </source>
</evidence>
<proteinExistence type="predicted"/>
<dbReference type="InterPro" id="IPR052067">
    <property type="entry name" value="Metal_resp_HTH_trans_reg"/>
</dbReference>